<organism evidence="1 2">
    <name type="scientific">Roseivirga ehrenbergii (strain DSM 102268 / JCM 13514 / KCTC 12282 / NCIMB 14502 / KMM 6017)</name>
    <dbReference type="NCBI Taxonomy" id="279360"/>
    <lineage>
        <taxon>Bacteria</taxon>
        <taxon>Pseudomonadati</taxon>
        <taxon>Bacteroidota</taxon>
        <taxon>Cytophagia</taxon>
        <taxon>Cytophagales</taxon>
        <taxon>Roseivirgaceae</taxon>
        <taxon>Roseivirga</taxon>
    </lineage>
</organism>
<dbReference type="InterPro" id="IPR036514">
    <property type="entry name" value="SGNH_hydro_sf"/>
</dbReference>
<reference evidence="1" key="1">
    <citation type="submission" date="2016-01" db="EMBL/GenBank/DDBJ databases">
        <title>Genome sequencing of Roseivirga ehrenbergii KMM 6017.</title>
        <authorList>
            <person name="Selvaratnam C."/>
            <person name="Thevarajoo S."/>
            <person name="Goh K.M."/>
            <person name="Ee R."/>
            <person name="Chan K.-G."/>
            <person name="Chong C.S."/>
        </authorList>
    </citation>
    <scope>NUCLEOTIDE SEQUENCE [LARGE SCALE GENOMIC DNA]</scope>
    <source>
        <strain evidence="1">KMM 6017</strain>
    </source>
</reference>
<dbReference type="Gene3D" id="3.40.50.1110">
    <property type="entry name" value="SGNH hydrolase"/>
    <property type="match status" value="1"/>
</dbReference>
<dbReference type="OrthoDB" id="7443339at2"/>
<dbReference type="CDD" id="cd00229">
    <property type="entry name" value="SGNH_hydrolase"/>
    <property type="match status" value="1"/>
</dbReference>
<accession>A0A150X7R2</accession>
<keyword evidence="2" id="KW-1185">Reference proteome</keyword>
<comment type="caution">
    <text evidence="1">The sequence shown here is derived from an EMBL/GenBank/DDBJ whole genome shotgun (WGS) entry which is preliminary data.</text>
</comment>
<proteinExistence type="predicted"/>
<dbReference type="EMBL" id="LQZQ01000045">
    <property type="protein sequence ID" value="KYG74724.1"/>
    <property type="molecule type" value="Genomic_DNA"/>
</dbReference>
<dbReference type="AlphaFoldDB" id="A0A150X7R2"/>
<dbReference type="GO" id="GO:0016788">
    <property type="term" value="F:hydrolase activity, acting on ester bonds"/>
    <property type="evidence" value="ECO:0007669"/>
    <property type="project" value="UniProtKB-ARBA"/>
</dbReference>
<gene>
    <name evidence="1" type="ORF">MB14_05835</name>
</gene>
<dbReference type="RefSeq" id="WP_062591998.1">
    <property type="nucleotide sequence ID" value="NZ_LQZQ01000045.1"/>
</dbReference>
<evidence type="ECO:0000313" key="2">
    <source>
        <dbReference type="Proteomes" id="UP000075583"/>
    </source>
</evidence>
<protein>
    <recommendedName>
        <fullName evidence="3">SGNH hydrolase-type esterase domain-containing protein</fullName>
    </recommendedName>
</protein>
<sequence length="258" mass="29220">MNCNHRKRICQLFLLAILLLPTSLFGQQDTLRVLFVGNSYTYFWNLPQLVTAMAESQGIPIITRQSTVGGSTLEEHWKEEKETKTRALLESGDWDYVVMNNHSLSTINTPADFDKYGKLFAELIKSKGAKPVFYMTWARKGDPSMQPTITKGYNALGKSTQSNVVPVGEIWKKSIGLKPEVDLYFPDGSHPSPEGTYLNALAFYKFLTGNATADIPHRLTRIDKDGETMYLAILMEDVADYFQDLVDSFEIKNLPYDR</sequence>
<dbReference type="STRING" id="279360.MB14_05835"/>
<name>A0A150X7R2_ROSEK</name>
<evidence type="ECO:0008006" key="3">
    <source>
        <dbReference type="Google" id="ProtNLM"/>
    </source>
</evidence>
<dbReference type="Proteomes" id="UP000075583">
    <property type="component" value="Unassembled WGS sequence"/>
</dbReference>
<dbReference type="SUPFAM" id="SSF52266">
    <property type="entry name" value="SGNH hydrolase"/>
    <property type="match status" value="1"/>
</dbReference>
<evidence type="ECO:0000313" key="1">
    <source>
        <dbReference type="EMBL" id="KYG74724.1"/>
    </source>
</evidence>